<reference evidence="4 5" key="1">
    <citation type="submission" date="2024-06" db="EMBL/GenBank/DDBJ databases">
        <title>The Natural Products Discovery Center: Release of the First 8490 Sequenced Strains for Exploring Actinobacteria Biosynthetic Diversity.</title>
        <authorList>
            <person name="Kalkreuter E."/>
            <person name="Kautsar S.A."/>
            <person name="Yang D."/>
            <person name="Bader C.D."/>
            <person name="Teijaro C.N."/>
            <person name="Fluegel L."/>
            <person name="Davis C.M."/>
            <person name="Simpson J.R."/>
            <person name="Lauterbach L."/>
            <person name="Steele A.D."/>
            <person name="Gui C."/>
            <person name="Meng S."/>
            <person name="Li G."/>
            <person name="Viehrig K."/>
            <person name="Ye F."/>
            <person name="Su P."/>
            <person name="Kiefer A.F."/>
            <person name="Nichols A."/>
            <person name="Cepeda A.J."/>
            <person name="Yan W."/>
            <person name="Fan B."/>
            <person name="Jiang Y."/>
            <person name="Adhikari A."/>
            <person name="Zheng C.-J."/>
            <person name="Schuster L."/>
            <person name="Cowan T.M."/>
            <person name="Smanski M.J."/>
            <person name="Chevrette M.G."/>
            <person name="De Carvalho L.P.S."/>
            <person name="Shen B."/>
        </authorList>
    </citation>
    <scope>NUCLEOTIDE SEQUENCE [LARGE SCALE GENOMIC DNA]</scope>
    <source>
        <strain evidence="4 5">NPDC047833</strain>
    </source>
</reference>
<dbReference type="InterPro" id="IPR015421">
    <property type="entry name" value="PyrdxlP-dep_Trfase_major"/>
</dbReference>
<gene>
    <name evidence="4" type="ORF">AB0887_33630</name>
</gene>
<feature type="domain" description="Aminotransferase class V" evidence="3">
    <location>
        <begin position="25"/>
        <end position="388"/>
    </location>
</feature>
<accession>A0ABV3M597</accession>
<dbReference type="Gene3D" id="3.90.1150.10">
    <property type="entry name" value="Aspartate Aminotransferase, domain 1"/>
    <property type="match status" value="1"/>
</dbReference>
<dbReference type="PANTHER" id="PTHR43586:SF8">
    <property type="entry name" value="CYSTEINE DESULFURASE 1, CHLOROPLASTIC"/>
    <property type="match status" value="1"/>
</dbReference>
<dbReference type="PANTHER" id="PTHR43586">
    <property type="entry name" value="CYSTEINE DESULFURASE"/>
    <property type="match status" value="1"/>
</dbReference>
<evidence type="ECO:0000256" key="2">
    <source>
        <dbReference type="ARBA" id="ARBA00022898"/>
    </source>
</evidence>
<sequence length="411" mass="44369">MTVQSAPRDDFPALRREIDGQTISYLDNGATTLKPRPVIDAITEYYETNGANIHRGKHRLSEEASDAYEASRTVLARYIGAAANEVVLLRNTTEAVNLVADGLDLPPDAYIVGCLDAHHSQILPWRRAGRLDLTRVDGYGRLDRDHFRQLLRGRPQVVALTHCSNVTGVIHPVEELIAEVRAACDAVIVLDAAQSLPHESVNVHKLNVDFMAFSMHKMLGPTGVGCLFGRSELLAGLRPSSVGGGMVDWVDIDGSVDRRIPFKFEAGTPAIASIIGSAAAIHYLEGLDAGRRHEHAQELCTALVDGALDRPGVSLIGPPDTKDRIPLATLRLADGVPAGEVARLLSDSHGYMVRSGHMCAQPLVTELAGGEVLRVSAYVYNDVTEIEGFYRALDDLLSWMAPTVPAGAGRP</sequence>
<protein>
    <submittedName>
        <fullName evidence="4">Aminotransferase class V-fold PLP-dependent enzyme</fullName>
    </submittedName>
</protein>
<evidence type="ECO:0000313" key="5">
    <source>
        <dbReference type="Proteomes" id="UP001553843"/>
    </source>
</evidence>
<dbReference type="Pfam" id="PF00266">
    <property type="entry name" value="Aminotran_5"/>
    <property type="match status" value="1"/>
</dbReference>
<keyword evidence="4" id="KW-0032">Aminotransferase</keyword>
<dbReference type="InterPro" id="IPR000192">
    <property type="entry name" value="Aminotrans_V_dom"/>
</dbReference>
<proteinExistence type="predicted"/>
<evidence type="ECO:0000313" key="4">
    <source>
        <dbReference type="EMBL" id="MEW2366878.1"/>
    </source>
</evidence>
<dbReference type="InterPro" id="IPR015422">
    <property type="entry name" value="PyrdxlP-dep_Trfase_small"/>
</dbReference>
<keyword evidence="2" id="KW-0663">Pyridoxal phosphate</keyword>
<dbReference type="Proteomes" id="UP001553843">
    <property type="component" value="Unassembled WGS sequence"/>
</dbReference>
<comment type="cofactor">
    <cofactor evidence="1">
        <name>pyridoxal 5'-phosphate</name>
        <dbReference type="ChEBI" id="CHEBI:597326"/>
    </cofactor>
</comment>
<evidence type="ECO:0000259" key="3">
    <source>
        <dbReference type="Pfam" id="PF00266"/>
    </source>
</evidence>
<comment type="caution">
    <text evidence="4">The sequence shown here is derived from an EMBL/GenBank/DDBJ whole genome shotgun (WGS) entry which is preliminary data.</text>
</comment>
<evidence type="ECO:0000256" key="1">
    <source>
        <dbReference type="ARBA" id="ARBA00001933"/>
    </source>
</evidence>
<dbReference type="SUPFAM" id="SSF53383">
    <property type="entry name" value="PLP-dependent transferases"/>
    <property type="match status" value="1"/>
</dbReference>
<dbReference type="RefSeq" id="WP_359773626.1">
    <property type="nucleotide sequence ID" value="NZ_JBEYRR010000001.1"/>
</dbReference>
<dbReference type="Gene3D" id="3.40.640.10">
    <property type="entry name" value="Type I PLP-dependent aspartate aminotransferase-like (Major domain)"/>
    <property type="match status" value="1"/>
</dbReference>
<keyword evidence="4" id="KW-0808">Transferase</keyword>
<dbReference type="InterPro" id="IPR015424">
    <property type="entry name" value="PyrdxlP-dep_Trfase"/>
</dbReference>
<dbReference type="GO" id="GO:0008483">
    <property type="term" value="F:transaminase activity"/>
    <property type="evidence" value="ECO:0007669"/>
    <property type="project" value="UniProtKB-KW"/>
</dbReference>
<dbReference type="EMBL" id="JBEYRS010000020">
    <property type="protein sequence ID" value="MEW2366878.1"/>
    <property type="molecule type" value="Genomic_DNA"/>
</dbReference>
<keyword evidence="5" id="KW-1185">Reference proteome</keyword>
<organism evidence="4 5">
    <name type="scientific">Streptomyces huasconensis</name>
    <dbReference type="NCBI Taxonomy" id="1854574"/>
    <lineage>
        <taxon>Bacteria</taxon>
        <taxon>Bacillati</taxon>
        <taxon>Actinomycetota</taxon>
        <taxon>Actinomycetes</taxon>
        <taxon>Kitasatosporales</taxon>
        <taxon>Streptomycetaceae</taxon>
        <taxon>Streptomyces</taxon>
    </lineage>
</organism>
<name>A0ABV3M597_9ACTN</name>